<evidence type="ECO:0000313" key="3">
    <source>
        <dbReference type="Proteomes" id="UP000034607"/>
    </source>
</evidence>
<sequence>MFGFLFKIIIVALVVIGLYSVVSVRRGSPPQIPSLSQITSAAQATFSRQAFSGLKNIDTSNLGKNLSQALDSLVTHPDRNSPVVLGVKITNDSLNTVVDVIQGLPPDQVDQIKNLLCSPATSSANE</sequence>
<organism evidence="2 3">
    <name type="scientific">Candidatus Amesbacteria bacterium GW2011_GWA2_47_11</name>
    <dbReference type="NCBI Taxonomy" id="1618357"/>
    <lineage>
        <taxon>Bacteria</taxon>
        <taxon>Candidatus Amesiibacteriota</taxon>
    </lineage>
</organism>
<comment type="caution">
    <text evidence="2">The sequence shown here is derived from an EMBL/GenBank/DDBJ whole genome shotgun (WGS) entry which is preliminary data.</text>
</comment>
<name>A0A0G1UH26_9BACT</name>
<keyword evidence="1" id="KW-0812">Transmembrane</keyword>
<reference evidence="2 3" key="1">
    <citation type="journal article" date="2015" name="Nature">
        <title>rRNA introns, odd ribosomes, and small enigmatic genomes across a large radiation of phyla.</title>
        <authorList>
            <person name="Brown C.T."/>
            <person name="Hug L.A."/>
            <person name="Thomas B.C."/>
            <person name="Sharon I."/>
            <person name="Castelle C.J."/>
            <person name="Singh A."/>
            <person name="Wilkins M.J."/>
            <person name="Williams K.H."/>
            <person name="Banfield J.F."/>
        </authorList>
    </citation>
    <scope>NUCLEOTIDE SEQUENCE [LARGE SCALE GENOMIC DNA]</scope>
</reference>
<protein>
    <submittedName>
        <fullName evidence="2">Uncharacterized protein</fullName>
    </submittedName>
</protein>
<keyword evidence="1" id="KW-0472">Membrane</keyword>
<accession>A0A0G1UH26</accession>
<dbReference type="EMBL" id="LCNM01000001">
    <property type="protein sequence ID" value="KKU57005.1"/>
    <property type="molecule type" value="Genomic_DNA"/>
</dbReference>
<dbReference type="Proteomes" id="UP000034607">
    <property type="component" value="Unassembled WGS sequence"/>
</dbReference>
<gene>
    <name evidence="2" type="ORF">UX78_C0001G0058</name>
</gene>
<keyword evidence="1" id="KW-1133">Transmembrane helix</keyword>
<dbReference type="AlphaFoldDB" id="A0A0G1UH26"/>
<proteinExistence type="predicted"/>
<feature type="transmembrane region" description="Helical" evidence="1">
    <location>
        <begin position="6"/>
        <end position="24"/>
    </location>
</feature>
<evidence type="ECO:0000313" key="2">
    <source>
        <dbReference type="EMBL" id="KKU57005.1"/>
    </source>
</evidence>
<evidence type="ECO:0000256" key="1">
    <source>
        <dbReference type="SAM" id="Phobius"/>
    </source>
</evidence>